<reference evidence="4" key="2">
    <citation type="journal article" date="2024" name="Plant">
        <title>Genomic evolution and insights into agronomic trait innovations of Sesamum species.</title>
        <authorList>
            <person name="Miao H."/>
            <person name="Wang L."/>
            <person name="Qu L."/>
            <person name="Liu H."/>
            <person name="Sun Y."/>
            <person name="Le M."/>
            <person name="Wang Q."/>
            <person name="Wei S."/>
            <person name="Zheng Y."/>
            <person name="Lin W."/>
            <person name="Duan Y."/>
            <person name="Cao H."/>
            <person name="Xiong S."/>
            <person name="Wang X."/>
            <person name="Wei L."/>
            <person name="Li C."/>
            <person name="Ma Q."/>
            <person name="Ju M."/>
            <person name="Zhao R."/>
            <person name="Li G."/>
            <person name="Mu C."/>
            <person name="Tian Q."/>
            <person name="Mei H."/>
            <person name="Zhang T."/>
            <person name="Gao T."/>
            <person name="Zhang H."/>
        </authorList>
    </citation>
    <scope>NUCLEOTIDE SEQUENCE</scope>
    <source>
        <strain evidence="4">KEN8</strain>
    </source>
</reference>
<evidence type="ECO:0000259" key="3">
    <source>
        <dbReference type="Pfam" id="PF13966"/>
    </source>
</evidence>
<dbReference type="PANTHER" id="PTHR23272">
    <property type="entry name" value="BED FINGER-RELATED"/>
    <property type="match status" value="1"/>
</dbReference>
<organism evidence="4">
    <name type="scientific">Sesamum calycinum</name>
    <dbReference type="NCBI Taxonomy" id="2727403"/>
    <lineage>
        <taxon>Eukaryota</taxon>
        <taxon>Viridiplantae</taxon>
        <taxon>Streptophyta</taxon>
        <taxon>Embryophyta</taxon>
        <taxon>Tracheophyta</taxon>
        <taxon>Spermatophyta</taxon>
        <taxon>Magnoliopsida</taxon>
        <taxon>eudicotyledons</taxon>
        <taxon>Gunneridae</taxon>
        <taxon>Pentapetalae</taxon>
        <taxon>asterids</taxon>
        <taxon>lamiids</taxon>
        <taxon>Lamiales</taxon>
        <taxon>Pedaliaceae</taxon>
        <taxon>Sesamum</taxon>
    </lineage>
</organism>
<dbReference type="GO" id="GO:0046983">
    <property type="term" value="F:protein dimerization activity"/>
    <property type="evidence" value="ECO:0007669"/>
    <property type="project" value="InterPro"/>
</dbReference>
<evidence type="ECO:0000256" key="1">
    <source>
        <dbReference type="SAM" id="SignalP"/>
    </source>
</evidence>
<dbReference type="InterPro" id="IPR026960">
    <property type="entry name" value="RVT-Znf"/>
</dbReference>
<feature type="signal peptide" evidence="1">
    <location>
        <begin position="1"/>
        <end position="22"/>
    </location>
</feature>
<evidence type="ECO:0000259" key="2">
    <source>
        <dbReference type="Pfam" id="PF05699"/>
    </source>
</evidence>
<evidence type="ECO:0000313" key="4">
    <source>
        <dbReference type="EMBL" id="KAL0292244.1"/>
    </source>
</evidence>
<gene>
    <name evidence="4" type="ORF">Scaly_2600600</name>
</gene>
<dbReference type="InterPro" id="IPR008906">
    <property type="entry name" value="HATC_C_dom"/>
</dbReference>
<keyword evidence="1" id="KW-0732">Signal</keyword>
<dbReference type="Pfam" id="PF05699">
    <property type="entry name" value="Dimer_Tnp_hAT"/>
    <property type="match status" value="1"/>
</dbReference>
<protein>
    <submittedName>
        <fullName evidence="4">Uncharacterized protein</fullName>
    </submittedName>
</protein>
<dbReference type="PANTHER" id="PTHR23272:SF175">
    <property type="entry name" value="ZINC FINGER BED DOMAIN-CONTAINING PROTEIN RICESLEEPER 2-LIKE"/>
    <property type="match status" value="1"/>
</dbReference>
<accession>A0AAW2JBW2</accession>
<dbReference type="AlphaFoldDB" id="A0AAW2JBW2"/>
<feature type="domain" description="Reverse transcriptase zinc-binding" evidence="3">
    <location>
        <begin position="272"/>
        <end position="357"/>
    </location>
</feature>
<dbReference type="EMBL" id="JACGWM010001519">
    <property type="protein sequence ID" value="KAL0292244.1"/>
    <property type="molecule type" value="Genomic_DNA"/>
</dbReference>
<name>A0AAW2JBW2_9LAMI</name>
<reference evidence="4" key="1">
    <citation type="submission" date="2020-06" db="EMBL/GenBank/DDBJ databases">
        <authorList>
            <person name="Li T."/>
            <person name="Hu X."/>
            <person name="Zhang T."/>
            <person name="Song X."/>
            <person name="Zhang H."/>
            <person name="Dai N."/>
            <person name="Sheng W."/>
            <person name="Hou X."/>
            <person name="Wei L."/>
        </authorList>
    </citation>
    <scope>NUCLEOTIDE SEQUENCE</scope>
    <source>
        <strain evidence="4">KEN8</strain>
        <tissue evidence="4">Leaf</tissue>
    </source>
</reference>
<sequence>MARDILAVVVLIIALEVAFSTGNRVLDAYRSSLSSKIVQAIILLKPISIEKDLSEIEIFDQELTKLGVDSTIINFDWTTLGLLDLVFHMKNKDGCNGGSAADHGFPIMSVIVWPTGYRVPSNAAWEALFLSARVYHESMASSVHKVVWVDLKGSATPHHRQRKKQFHFKAAGHDQETVRRSSSLGSEGLVGYPTRGPSISIFVPICAKAFSNLVHRVGGGSSKLVTTRCVNQVDSMVVRASIWVEDHLEKSEIVSARMCHRLNVRHLLVSSVSRWWLNMQSDTKVATLLVGGSWNEEARVPLKVRMFACKIYKNALPMVYNLRKRGVEVKEGCALCDGEEEIVLTALVWCLFARLAWAPFCHG</sequence>
<feature type="chain" id="PRO_5043979990" evidence="1">
    <location>
        <begin position="23"/>
        <end position="363"/>
    </location>
</feature>
<comment type="caution">
    <text evidence="4">The sequence shown here is derived from an EMBL/GenBank/DDBJ whole genome shotgun (WGS) entry which is preliminary data.</text>
</comment>
<feature type="domain" description="HAT C-terminal dimerisation" evidence="2">
    <location>
        <begin position="1"/>
        <end position="45"/>
    </location>
</feature>
<dbReference type="Pfam" id="PF13966">
    <property type="entry name" value="zf-RVT"/>
    <property type="match status" value="1"/>
</dbReference>
<proteinExistence type="predicted"/>